<proteinExistence type="predicted"/>
<keyword evidence="3" id="KW-1185">Reference proteome</keyword>
<organism evidence="2 3">
    <name type="scientific">Dyella soli</name>
    <dbReference type="NCBI Taxonomy" id="522319"/>
    <lineage>
        <taxon>Bacteria</taxon>
        <taxon>Pseudomonadati</taxon>
        <taxon>Pseudomonadota</taxon>
        <taxon>Gammaproteobacteria</taxon>
        <taxon>Lysobacterales</taxon>
        <taxon>Rhodanobacteraceae</taxon>
        <taxon>Dyella</taxon>
    </lineage>
</organism>
<keyword evidence="1" id="KW-0472">Membrane</keyword>
<name>A0A4R0YXS9_9GAMM</name>
<reference evidence="2 3" key="1">
    <citation type="submission" date="2019-02" db="EMBL/GenBank/DDBJ databases">
        <title>Dyella amyloliquefaciens sp. nov., isolated from forest soil.</title>
        <authorList>
            <person name="Gao Z.-H."/>
            <person name="Qiu L.-H."/>
        </authorList>
    </citation>
    <scope>NUCLEOTIDE SEQUENCE [LARGE SCALE GENOMIC DNA]</scope>
    <source>
        <strain evidence="2 3">KACC 12747</strain>
    </source>
</reference>
<protein>
    <submittedName>
        <fullName evidence="2">Uncharacterized protein</fullName>
    </submittedName>
</protein>
<keyword evidence="1" id="KW-1133">Transmembrane helix</keyword>
<evidence type="ECO:0000256" key="1">
    <source>
        <dbReference type="SAM" id="Phobius"/>
    </source>
</evidence>
<dbReference type="EMBL" id="SJTG01000002">
    <property type="protein sequence ID" value="TCI11220.1"/>
    <property type="molecule type" value="Genomic_DNA"/>
</dbReference>
<dbReference type="RefSeq" id="WP_131410002.1">
    <property type="nucleotide sequence ID" value="NZ_SJTG01000002.1"/>
</dbReference>
<feature type="transmembrane region" description="Helical" evidence="1">
    <location>
        <begin position="29"/>
        <end position="46"/>
    </location>
</feature>
<feature type="transmembrane region" description="Helical" evidence="1">
    <location>
        <begin position="58"/>
        <end position="79"/>
    </location>
</feature>
<comment type="caution">
    <text evidence="2">The sequence shown here is derived from an EMBL/GenBank/DDBJ whole genome shotgun (WGS) entry which is preliminary data.</text>
</comment>
<evidence type="ECO:0000313" key="2">
    <source>
        <dbReference type="EMBL" id="TCI11220.1"/>
    </source>
</evidence>
<dbReference type="Proteomes" id="UP000291822">
    <property type="component" value="Unassembled WGS sequence"/>
</dbReference>
<keyword evidence="1" id="KW-0812">Transmembrane</keyword>
<feature type="transmembrane region" description="Helical" evidence="1">
    <location>
        <begin position="124"/>
        <end position="148"/>
    </location>
</feature>
<gene>
    <name evidence="2" type="ORF">EZM97_20655</name>
</gene>
<sequence>MSDQTYIASPAGLKEAASPTIALYSPTQASAGAFLGGPVGLIYFLYRNFAALGKKSEARMTLILGAVLVVALWVVLPILPQKMSGVPFTVAYMVIARQVAEKYQLTKQVIASSSQYTFQSSWNVVGMGVLCVLGSVVLILGPFVVLYATGVLK</sequence>
<evidence type="ECO:0000313" key="3">
    <source>
        <dbReference type="Proteomes" id="UP000291822"/>
    </source>
</evidence>
<accession>A0A4R0YXS9</accession>
<dbReference type="AlphaFoldDB" id="A0A4R0YXS9"/>